<keyword evidence="2" id="KW-0812">Transmembrane</keyword>
<gene>
    <name evidence="3" type="ORF">E4O86_05130</name>
</gene>
<feature type="transmembrane region" description="Helical" evidence="2">
    <location>
        <begin position="50"/>
        <end position="72"/>
    </location>
</feature>
<feature type="region of interest" description="Disordered" evidence="1">
    <location>
        <begin position="79"/>
        <end position="99"/>
    </location>
</feature>
<evidence type="ECO:0000313" key="4">
    <source>
        <dbReference type="Proteomes" id="UP000773614"/>
    </source>
</evidence>
<dbReference type="AlphaFoldDB" id="A0A964T263"/>
<dbReference type="RefSeq" id="WP_161139436.1">
    <property type="nucleotide sequence ID" value="NZ_SPKJ01000009.1"/>
</dbReference>
<keyword evidence="4" id="KW-1185">Reference proteome</keyword>
<keyword evidence="2" id="KW-1133">Transmembrane helix</keyword>
<dbReference type="EMBL" id="SPKJ01000009">
    <property type="protein sequence ID" value="MYZ47093.1"/>
    <property type="molecule type" value="Genomic_DNA"/>
</dbReference>
<evidence type="ECO:0000256" key="2">
    <source>
        <dbReference type="SAM" id="Phobius"/>
    </source>
</evidence>
<evidence type="ECO:0000313" key="3">
    <source>
        <dbReference type="EMBL" id="MYZ47093.1"/>
    </source>
</evidence>
<name>A0A964T263_9HYPH</name>
<keyword evidence="2" id="KW-0472">Membrane</keyword>
<sequence length="99" mass="10062">MPRLVRFLILNCLLGCLAGWALMAALLALDSGGIARVVLASAQPALPIGMLAAAFAVTFGSAAMATGVLLMAEGGPARPRFGPPGRPRLAAVPLRRGRG</sequence>
<evidence type="ECO:0000256" key="1">
    <source>
        <dbReference type="SAM" id="MobiDB-lite"/>
    </source>
</evidence>
<dbReference type="Proteomes" id="UP000773614">
    <property type="component" value="Unassembled WGS sequence"/>
</dbReference>
<comment type="caution">
    <text evidence="3">The sequence shown here is derived from an EMBL/GenBank/DDBJ whole genome shotgun (WGS) entry which is preliminary data.</text>
</comment>
<organism evidence="3 4">
    <name type="scientific">Propylenella binzhouense</name>
    <dbReference type="NCBI Taxonomy" id="2555902"/>
    <lineage>
        <taxon>Bacteria</taxon>
        <taxon>Pseudomonadati</taxon>
        <taxon>Pseudomonadota</taxon>
        <taxon>Alphaproteobacteria</taxon>
        <taxon>Hyphomicrobiales</taxon>
        <taxon>Propylenellaceae</taxon>
        <taxon>Propylenella</taxon>
    </lineage>
</organism>
<protein>
    <submittedName>
        <fullName evidence="3">Uncharacterized protein</fullName>
    </submittedName>
</protein>
<proteinExistence type="predicted"/>
<reference evidence="3" key="1">
    <citation type="submission" date="2019-03" db="EMBL/GenBank/DDBJ databases">
        <title>Afifella sp. nov., isolated from activated sludge.</title>
        <authorList>
            <person name="Li Q."/>
            <person name="Liu Y."/>
        </authorList>
    </citation>
    <scope>NUCLEOTIDE SEQUENCE</scope>
    <source>
        <strain evidence="3">L72</strain>
    </source>
</reference>
<accession>A0A964T263</accession>